<dbReference type="Pfam" id="PF24138">
    <property type="entry name" value="TPR_TNPO3_IPO13_2nd"/>
    <property type="match status" value="1"/>
</dbReference>
<sequence length="1525" mass="174124">MELQMKVAEAVHVLNHDSQSCNRVAANQWLVHFQQTDVAWEIATSILTSSPSSSSDSEVEFFAAQILKRKIQNEGCYLQLGAKDALLNALLLAAKRFSSGPPQLLTQICLALSALILRGVENGKPIEQLFYSLQNLQSQDDGNIAVLEMLTVLPEEVFDTHNTDSKLTSATRTQYCRELLAQTPIVLEFLLQQSEKSFDAAQLHGHERNRKILRCLLSWVRAGCFSEIPQGSLPAHPLLNFVFGSLQVLSSFDLAIEVLIELVSRHEGLPQFLLCRVHFLKEGLLLPALSKGDEKVIGGLACLLSEIGQAAPSLIVEASAEALSMADALLSCVAFPSEDWEIADSTLQFWSSLASYILGLDEDSTKNRKHVEDMFFSLFSALLDALLSRAQVDESIFHDERGNPDLPDGLVHFRMNLVELLVDICQLLGSATFIQKVGGGVGRVLSDKEMPSFSLVVGPQQMYQYLGWKWRANYLLLMWVWFVEECDGCLESVYPACGSSVDREASVASVLSRQNGDVEWNVTFIRNFNEWKMDGVTAFLHLYSHSLVSMDNDVLWWQLKKNELFDIRSFYRAILDCPPVSFPWKTVWRSKALRRWNLLGKHSLKIWNMVPLCLMWSYGGNAIVVLSKTDFCLNCKEKRAQIRNALKMWNGEVICLQETKLEHIGRAAVRSLWGQYSIYCRFKNMQDQFEWAFSGVYGPNVDAERFILWEELAGARSWWGGLWCIGGDFNVVRFPSEKLGEGRYIGAMRNFSDFISELGLLDLPLLDGQFTWSNNQDPLAKSRIDRFLVSLDWEDHFLNLVQKSLPHLLSDHCPIMLDSGGFMHGKSYFRFENMLLRQEDFAENVKVGWGSYEFQGSPSFVLASKLKALKEDIKKWNKESYGDVRVKKLELMQELQLLETKENQGWLTEEVRFHRSDLKAELEKTMLLEKISMRQKSRIQWLKECDKNTKFFHCTANSNHRKNFIEHMSHGEVKWETQEEIWKGTVNFYKGLYAERASWRLVLGGVEFNSLEEADTLHLECPFSKEEVVIALHQISGENALGPNGFTLAFFHHCWDVVKVEVLNTIKEFYEQEAFERSLNTTFVVLISRKVGASDVKDFRPICLLGSVYKIISKLLANRLKEVLRLILSSSQNAFIQGRQITDSVLIANECLDSRLKSGILGLIFKLDLEKAYDRVLGGRIISFPMKYLGLPLGARYEWKEIWNPVLEKMEKRLAGWKIIYLSNGSRLTLIKSTLSSLPTYFLSLFPISWSVAKRIEKLQRDFLWGGLGDEFKYNLVNWGSICNPIQQGGLDVRQIVPFNNALLGKWHWRFANEKNAFWRKVIVSKYGRGKGDWYSMTSCGGMEFAYGSIFSQAGRSLPGMFLFPLARVHRLVSGWIDGVMRDWEVEDFTSFIDLLYNEKVKREEGDNMKWNHTKSGMFEVRSYYQLLSASGTTEFPWKNIWRVKVPHKVAFFTSLAAHGKNLTIDNLRRWQINVVDGVLCAKGAEKQGIISFFTVTCWKRKGLTKGHNTIWNAIPACLMLAYLA</sequence>
<dbReference type="Pfam" id="PF00078">
    <property type="entry name" value="RVT_1"/>
    <property type="match status" value="1"/>
</dbReference>
<dbReference type="InterPro" id="IPR026960">
    <property type="entry name" value="RVT-Znf"/>
</dbReference>
<dbReference type="Pfam" id="PF08389">
    <property type="entry name" value="Xpo1"/>
    <property type="match status" value="1"/>
</dbReference>
<dbReference type="InterPro" id="IPR005135">
    <property type="entry name" value="Endo/exonuclease/phosphatase"/>
</dbReference>
<name>A0A2N9FMA9_FAGSY</name>
<dbReference type="InterPro" id="IPR036691">
    <property type="entry name" value="Endo/exonu/phosph_ase_sf"/>
</dbReference>
<dbReference type="InterPro" id="IPR013598">
    <property type="entry name" value="Exportin-1/Importin-b-like"/>
</dbReference>
<dbReference type="PANTHER" id="PTHR12363">
    <property type="entry name" value="TRANSPORTIN 3 AND IMPORTIN 13"/>
    <property type="match status" value="1"/>
</dbReference>
<dbReference type="GO" id="GO:0031267">
    <property type="term" value="F:small GTPase binding"/>
    <property type="evidence" value="ECO:0007669"/>
    <property type="project" value="InterPro"/>
</dbReference>
<organism evidence="2">
    <name type="scientific">Fagus sylvatica</name>
    <name type="common">Beechnut</name>
    <dbReference type="NCBI Taxonomy" id="28930"/>
    <lineage>
        <taxon>Eukaryota</taxon>
        <taxon>Viridiplantae</taxon>
        <taxon>Streptophyta</taxon>
        <taxon>Embryophyta</taxon>
        <taxon>Tracheophyta</taxon>
        <taxon>Spermatophyta</taxon>
        <taxon>Magnoliopsida</taxon>
        <taxon>eudicotyledons</taxon>
        <taxon>Gunneridae</taxon>
        <taxon>Pentapetalae</taxon>
        <taxon>rosids</taxon>
        <taxon>fabids</taxon>
        <taxon>Fagales</taxon>
        <taxon>Fagaceae</taxon>
        <taxon>Fagus</taxon>
    </lineage>
</organism>
<dbReference type="GO" id="GO:0005737">
    <property type="term" value="C:cytoplasm"/>
    <property type="evidence" value="ECO:0007669"/>
    <property type="project" value="TreeGrafter"/>
</dbReference>
<protein>
    <recommendedName>
        <fullName evidence="1">Importin N-terminal domain-containing protein</fullName>
    </recommendedName>
</protein>
<dbReference type="InterPro" id="IPR057941">
    <property type="entry name" value="TPR_TNPO3_IPO13_2nd"/>
</dbReference>
<dbReference type="InterPro" id="IPR000477">
    <property type="entry name" value="RT_dom"/>
</dbReference>
<dbReference type="SUPFAM" id="SSF48371">
    <property type="entry name" value="ARM repeat"/>
    <property type="match status" value="1"/>
</dbReference>
<evidence type="ECO:0000313" key="2">
    <source>
        <dbReference type="EMBL" id="SPC88240.1"/>
    </source>
</evidence>
<dbReference type="InterPro" id="IPR016024">
    <property type="entry name" value="ARM-type_fold"/>
</dbReference>
<dbReference type="SUPFAM" id="SSF56219">
    <property type="entry name" value="DNase I-like"/>
    <property type="match status" value="1"/>
</dbReference>
<dbReference type="SMART" id="SM00913">
    <property type="entry name" value="IBN_N"/>
    <property type="match status" value="1"/>
</dbReference>
<dbReference type="GO" id="GO:0006606">
    <property type="term" value="P:protein import into nucleus"/>
    <property type="evidence" value="ECO:0007669"/>
    <property type="project" value="TreeGrafter"/>
</dbReference>
<gene>
    <name evidence="2" type="ORF">FSB_LOCUS16122</name>
</gene>
<dbReference type="Pfam" id="PF13966">
    <property type="entry name" value="zf-RVT"/>
    <property type="match status" value="1"/>
</dbReference>
<dbReference type="PANTHER" id="PTHR12363:SF44">
    <property type="entry name" value="ARM REPEAT SUPERFAMILY PROTEIN"/>
    <property type="match status" value="1"/>
</dbReference>
<dbReference type="InterPro" id="IPR051345">
    <property type="entry name" value="Importin_beta-like_NTR"/>
</dbReference>
<evidence type="ECO:0000259" key="1">
    <source>
        <dbReference type="SMART" id="SM00913"/>
    </source>
</evidence>
<dbReference type="Pfam" id="PF03372">
    <property type="entry name" value="Exo_endo_phos"/>
    <property type="match status" value="1"/>
</dbReference>
<dbReference type="InterPro" id="IPR011989">
    <property type="entry name" value="ARM-like"/>
</dbReference>
<dbReference type="Gene3D" id="3.60.10.10">
    <property type="entry name" value="Endonuclease/exonuclease/phosphatase"/>
    <property type="match status" value="1"/>
</dbReference>
<feature type="domain" description="Importin N-terminal" evidence="1">
    <location>
        <begin position="26"/>
        <end position="92"/>
    </location>
</feature>
<dbReference type="EMBL" id="OIVN01000980">
    <property type="protein sequence ID" value="SPC88240.1"/>
    <property type="molecule type" value="Genomic_DNA"/>
</dbReference>
<dbReference type="Gene3D" id="1.25.10.10">
    <property type="entry name" value="Leucine-rich Repeat Variant"/>
    <property type="match status" value="1"/>
</dbReference>
<accession>A0A2N9FMA9</accession>
<dbReference type="GO" id="GO:0003824">
    <property type="term" value="F:catalytic activity"/>
    <property type="evidence" value="ECO:0007669"/>
    <property type="project" value="InterPro"/>
</dbReference>
<proteinExistence type="predicted"/>
<reference evidence="2" key="1">
    <citation type="submission" date="2018-02" db="EMBL/GenBank/DDBJ databases">
        <authorList>
            <person name="Cohen D.B."/>
            <person name="Kent A.D."/>
        </authorList>
    </citation>
    <scope>NUCLEOTIDE SEQUENCE</scope>
</reference>
<dbReference type="InterPro" id="IPR001494">
    <property type="entry name" value="Importin-beta_N"/>
</dbReference>